<dbReference type="Gene3D" id="1.20.5.350">
    <property type="match status" value="1"/>
</dbReference>
<dbReference type="PANTHER" id="PTHR13738">
    <property type="entry name" value="TROPONIN I"/>
    <property type="match status" value="1"/>
</dbReference>
<evidence type="ECO:0000256" key="2">
    <source>
        <dbReference type="SAM" id="Coils"/>
    </source>
</evidence>
<dbReference type="InterPro" id="IPR050875">
    <property type="entry name" value="Troponin_I"/>
</dbReference>
<name>Q401R3_9BIVA</name>
<proteinExistence type="evidence at transcript level"/>
<dbReference type="InterPro" id="IPR001978">
    <property type="entry name" value="Troponin"/>
</dbReference>
<accession>Q401R3</accession>
<dbReference type="GO" id="GO:0005861">
    <property type="term" value="C:troponin complex"/>
    <property type="evidence" value="ECO:0007669"/>
    <property type="project" value="InterPro"/>
</dbReference>
<protein>
    <submittedName>
        <fullName evidence="4">Troponin-I</fullName>
    </submittedName>
</protein>
<dbReference type="EMBL" id="AB206838">
    <property type="protein sequence ID" value="BAE43658.1"/>
    <property type="molecule type" value="mRNA"/>
</dbReference>
<organism evidence="4">
    <name type="scientific">Chlamys nipponensis</name>
    <name type="common">Japanese scallop</name>
    <dbReference type="NCBI Taxonomy" id="6570"/>
    <lineage>
        <taxon>Eukaryota</taxon>
        <taxon>Metazoa</taxon>
        <taxon>Spiralia</taxon>
        <taxon>Lophotrochozoa</taxon>
        <taxon>Mollusca</taxon>
        <taxon>Bivalvia</taxon>
        <taxon>Autobranchia</taxon>
        <taxon>Pteriomorphia</taxon>
        <taxon>Pectinida</taxon>
        <taxon>Pectinoidea</taxon>
        <taxon>Pectinidae</taxon>
        <taxon>Chlamys</taxon>
    </lineage>
</organism>
<dbReference type="PANTHER" id="PTHR13738:SF1">
    <property type="entry name" value="TROPONIN I"/>
    <property type="match status" value="1"/>
</dbReference>
<reference evidence="4" key="1">
    <citation type="journal article" date="2005" name="FEBS J.">
        <title>Comparative studies on the functional roles of N- and C-terminal regions of molluskan and vertebrate troponin-I.</title>
        <authorList>
            <person name="Tanaka H."/>
            <person name="Takeya Y."/>
            <person name="Doi T."/>
            <person name="Yumoto F."/>
            <person name="Tanokura M."/>
            <person name="Ohtsuki I."/>
            <person name="Nishita K."/>
            <person name="Ojima T."/>
        </authorList>
    </citation>
    <scope>NUCLEOTIDE SEQUENCE</scope>
</reference>
<dbReference type="Pfam" id="PF00992">
    <property type="entry name" value="Troponin"/>
    <property type="match status" value="1"/>
</dbReference>
<feature type="coiled-coil region" evidence="2">
    <location>
        <begin position="29"/>
        <end position="85"/>
    </location>
</feature>
<feature type="region of interest" description="Disordered" evidence="3">
    <location>
        <begin position="129"/>
        <end position="164"/>
    </location>
</feature>
<dbReference type="SUPFAM" id="SSF90250">
    <property type="entry name" value="Troponin coil-coiled subunits"/>
    <property type="match status" value="1"/>
</dbReference>
<dbReference type="AlphaFoldDB" id="Q401R3"/>
<keyword evidence="2" id="KW-0175">Coiled coil</keyword>
<sequence>MAEEQKKKKKKGLGGLSPEKKKMLKKLIMQKAAEDLANEAKAKAEAKEKYINDLVPKFSTDGKDVAALQALCKDFHKRLASLEEDVYDWEAKIRKQDFEINELTLKVNDTKGKFVKPVLRKVNKTESKLDKIQRKEAKKSDFRDNLKSSREHEADKEGGEGENE</sequence>
<evidence type="ECO:0000313" key="4">
    <source>
        <dbReference type="EMBL" id="BAE43658.1"/>
    </source>
</evidence>
<evidence type="ECO:0000256" key="3">
    <source>
        <dbReference type="SAM" id="MobiDB-lite"/>
    </source>
</evidence>
<gene>
    <name evidence="4" type="primary">19K-TnI</name>
</gene>
<dbReference type="InterPro" id="IPR038077">
    <property type="entry name" value="Troponin_sf"/>
</dbReference>
<dbReference type="GO" id="GO:0006936">
    <property type="term" value="P:muscle contraction"/>
    <property type="evidence" value="ECO:0007669"/>
    <property type="project" value="TreeGrafter"/>
</dbReference>
<comment type="similarity">
    <text evidence="1">Belongs to the troponin I family.</text>
</comment>
<evidence type="ECO:0000256" key="1">
    <source>
        <dbReference type="ARBA" id="ARBA00009930"/>
    </source>
</evidence>